<keyword evidence="3" id="KW-0235">DNA replication</keyword>
<evidence type="ECO:0000256" key="3">
    <source>
        <dbReference type="ARBA" id="ARBA00022705"/>
    </source>
</evidence>
<dbReference type="Proteomes" id="UP001178507">
    <property type="component" value="Unassembled WGS sequence"/>
</dbReference>
<dbReference type="Gene3D" id="2.40.50.140">
    <property type="entry name" value="Nucleic acid-binding proteins"/>
    <property type="match status" value="3"/>
</dbReference>
<dbReference type="GO" id="GO:0006260">
    <property type="term" value="P:DNA replication"/>
    <property type="evidence" value="ECO:0007669"/>
    <property type="project" value="UniProtKB-KW"/>
</dbReference>
<proteinExistence type="inferred from homology"/>
<comment type="subcellular location">
    <subcellularLocation>
        <location evidence="1">Nucleus</location>
    </subcellularLocation>
</comment>
<dbReference type="PANTHER" id="PTHR47165">
    <property type="entry name" value="OS03G0429900 PROTEIN"/>
    <property type="match status" value="1"/>
</dbReference>
<evidence type="ECO:0000313" key="12">
    <source>
        <dbReference type="EMBL" id="CAJ1392146.1"/>
    </source>
</evidence>
<comment type="similarity">
    <text evidence="2">Belongs to the replication factor A protein 1 family.</text>
</comment>
<evidence type="ECO:0000259" key="10">
    <source>
        <dbReference type="Pfam" id="PF08646"/>
    </source>
</evidence>
<feature type="domain" description="Replication protein A OB" evidence="11">
    <location>
        <begin position="477"/>
        <end position="570"/>
    </location>
</feature>
<dbReference type="InterPro" id="IPR012340">
    <property type="entry name" value="NA-bd_OB-fold"/>
</dbReference>
<evidence type="ECO:0000256" key="2">
    <source>
        <dbReference type="ARBA" id="ARBA00005690"/>
    </source>
</evidence>
<protein>
    <recommendedName>
        <fullName evidence="14">Replication protein A subunit</fullName>
    </recommendedName>
</protein>
<feature type="compositionally biased region" description="Basic and acidic residues" evidence="9">
    <location>
        <begin position="150"/>
        <end position="163"/>
    </location>
</feature>
<name>A0AA36IRF7_9DINO</name>
<dbReference type="GO" id="GO:0003677">
    <property type="term" value="F:DNA binding"/>
    <property type="evidence" value="ECO:0007669"/>
    <property type="project" value="UniProtKB-KW"/>
</dbReference>
<dbReference type="InterPro" id="IPR031657">
    <property type="entry name" value="REPA_OB_2"/>
</dbReference>
<evidence type="ECO:0000256" key="4">
    <source>
        <dbReference type="ARBA" id="ARBA00022723"/>
    </source>
</evidence>
<evidence type="ECO:0000256" key="7">
    <source>
        <dbReference type="ARBA" id="ARBA00023125"/>
    </source>
</evidence>
<keyword evidence="6" id="KW-0862">Zinc</keyword>
<dbReference type="GO" id="GO:0008270">
    <property type="term" value="F:zinc ion binding"/>
    <property type="evidence" value="ECO:0007669"/>
    <property type="project" value="UniProtKB-KW"/>
</dbReference>
<comment type="caution">
    <text evidence="12">The sequence shown here is derived from an EMBL/GenBank/DDBJ whole genome shotgun (WGS) entry which is preliminary data.</text>
</comment>
<reference evidence="12" key="1">
    <citation type="submission" date="2023-08" db="EMBL/GenBank/DDBJ databases">
        <authorList>
            <person name="Chen Y."/>
            <person name="Shah S."/>
            <person name="Dougan E. K."/>
            <person name="Thang M."/>
            <person name="Chan C."/>
        </authorList>
    </citation>
    <scope>NUCLEOTIDE SEQUENCE</scope>
</reference>
<evidence type="ECO:0000256" key="1">
    <source>
        <dbReference type="ARBA" id="ARBA00004123"/>
    </source>
</evidence>
<dbReference type="GO" id="GO:0005634">
    <property type="term" value="C:nucleus"/>
    <property type="evidence" value="ECO:0007669"/>
    <property type="project" value="UniProtKB-SubCell"/>
</dbReference>
<evidence type="ECO:0000256" key="6">
    <source>
        <dbReference type="ARBA" id="ARBA00022833"/>
    </source>
</evidence>
<keyword evidence="8" id="KW-0539">Nucleus</keyword>
<evidence type="ECO:0008006" key="14">
    <source>
        <dbReference type="Google" id="ProtNLM"/>
    </source>
</evidence>
<dbReference type="SUPFAM" id="SSF50249">
    <property type="entry name" value="Nucleic acid-binding proteins"/>
    <property type="match status" value="3"/>
</dbReference>
<evidence type="ECO:0000259" key="11">
    <source>
        <dbReference type="Pfam" id="PF16900"/>
    </source>
</evidence>
<dbReference type="Pfam" id="PF08646">
    <property type="entry name" value="Rep_fac-A_C"/>
    <property type="match status" value="1"/>
</dbReference>
<feature type="region of interest" description="Disordered" evidence="9">
    <location>
        <begin position="326"/>
        <end position="345"/>
    </location>
</feature>
<dbReference type="PANTHER" id="PTHR47165:SF4">
    <property type="entry name" value="OS03G0429900 PROTEIN"/>
    <property type="match status" value="1"/>
</dbReference>
<feature type="region of interest" description="Disordered" evidence="9">
    <location>
        <begin position="126"/>
        <end position="180"/>
    </location>
</feature>
<keyword evidence="13" id="KW-1185">Reference proteome</keyword>
<dbReference type="Pfam" id="PF16900">
    <property type="entry name" value="REPA_OB_2"/>
    <property type="match status" value="1"/>
</dbReference>
<organism evidence="12 13">
    <name type="scientific">Effrenium voratum</name>
    <dbReference type="NCBI Taxonomy" id="2562239"/>
    <lineage>
        <taxon>Eukaryota</taxon>
        <taxon>Sar</taxon>
        <taxon>Alveolata</taxon>
        <taxon>Dinophyceae</taxon>
        <taxon>Suessiales</taxon>
        <taxon>Symbiodiniaceae</taxon>
        <taxon>Effrenium</taxon>
    </lineage>
</organism>
<evidence type="ECO:0000256" key="9">
    <source>
        <dbReference type="SAM" id="MobiDB-lite"/>
    </source>
</evidence>
<feature type="domain" description="Replication factor A C-terminal" evidence="10">
    <location>
        <begin position="637"/>
        <end position="784"/>
    </location>
</feature>
<accession>A0AA36IRF7</accession>
<evidence type="ECO:0000256" key="8">
    <source>
        <dbReference type="ARBA" id="ARBA00023242"/>
    </source>
</evidence>
<dbReference type="FunFam" id="2.40.50.140:FF:000064">
    <property type="entry name" value="Replication protein A subunit"/>
    <property type="match status" value="1"/>
</dbReference>
<evidence type="ECO:0000313" key="13">
    <source>
        <dbReference type="Proteomes" id="UP001178507"/>
    </source>
</evidence>
<dbReference type="CDD" id="cd04474">
    <property type="entry name" value="RPA1_DBD_A"/>
    <property type="match status" value="1"/>
</dbReference>
<dbReference type="EMBL" id="CAUJNA010002269">
    <property type="protein sequence ID" value="CAJ1392146.1"/>
    <property type="molecule type" value="Genomic_DNA"/>
</dbReference>
<sequence>MVGETLPGGQGALSVGSILQLADGLQPYKTRPTVQVIANKRGPTDPQAVLRISDGQNYMMAIVAADIKDPVEGSIVQLLDWTTGTHEGLPAILVEDWDQSSNERFPIQGQPVAVPMKSSLAGGAPMPACAGDAKSSYPGTSAGDQEEQDQIWRKPATADRPDFLKPSLMTAGGEPVVVPDMKSNPRLLRVDDPEDQIWRKPAALADRPDLLKPSLMTAGGAPVVVPDADEMKGNLGFLHDWHAEGLNPNDSPKPNLLTAGGAPVATDAETRDPRVRAVASPMCSHDRANIAVKSHARAVATPMRRRDAADDPASELGRVRAVATPLRRRDTADDPVADSSPMLPSMLRPAPQAAPLVPIAQLSSFMPRCRVRARVLSKSGIRAFTNARGSSKLFSMDLMDAEGACTRCTCFGSAVDKFFPMIVVKKIYEVNGASVKPGNPRFCRYPMELTLDERGASITALLEDGSIPGIPYKFVSLAQISSAPVGSSCDIMGVVQTLEDPVSVATRSGPRIKRQVILIDSSSASVALNLWAEKAETELAAGSVVFVRHAKISDYSGRTLDLNEGSFLEANPDDPRAFQLQAWYQAGGRDEPVRHALSNSTARGRKRNLAEALQEDTMLHPNALEKRAVNFHRVSPATIVAIRNERAPFYFGCTSEVAGFESRMRQCNKKVENGTCAAGHICPEPAARFNLLLQVADAYATVHCRAFGAEAEMLADVPAAELAVLDDERMAGNIQAEKTYTRIFRNMFRRWSLTLKCRQETFEGRSRVQVTVERCAPVDFVAEGLEMAAAARRALCM</sequence>
<keyword evidence="5" id="KW-0863">Zinc-finger</keyword>
<keyword evidence="4" id="KW-0479">Metal-binding</keyword>
<gene>
    <name evidence="12" type="ORF">EVOR1521_LOCUS17314</name>
</gene>
<keyword evidence="7" id="KW-0238">DNA-binding</keyword>
<dbReference type="InterPro" id="IPR013955">
    <property type="entry name" value="Rep_factor-A_C"/>
</dbReference>
<dbReference type="CDD" id="cd04475">
    <property type="entry name" value="RPA1_DBD_B"/>
    <property type="match status" value="1"/>
</dbReference>
<evidence type="ECO:0000256" key="5">
    <source>
        <dbReference type="ARBA" id="ARBA00022771"/>
    </source>
</evidence>
<dbReference type="AlphaFoldDB" id="A0AA36IRF7"/>
<dbReference type="FunFam" id="2.40.50.140:FF:000041">
    <property type="entry name" value="Replication protein A subunit"/>
    <property type="match status" value="1"/>
</dbReference>